<dbReference type="Proteomes" id="UP000281553">
    <property type="component" value="Unassembled WGS sequence"/>
</dbReference>
<dbReference type="GO" id="GO:0016491">
    <property type="term" value="F:oxidoreductase activity"/>
    <property type="evidence" value="ECO:0007669"/>
    <property type="project" value="InterPro"/>
</dbReference>
<dbReference type="EMBL" id="UYRU01049078">
    <property type="protein sequence ID" value="VDN10406.1"/>
    <property type="molecule type" value="Genomic_DNA"/>
</dbReference>
<dbReference type="InterPro" id="IPR023210">
    <property type="entry name" value="NADP_OxRdtase_dom"/>
</dbReference>
<feature type="site" description="Lowers pKa of active site Tyr" evidence="2">
    <location>
        <position position="81"/>
    </location>
</feature>
<dbReference type="InterPro" id="IPR020471">
    <property type="entry name" value="AKR"/>
</dbReference>
<gene>
    <name evidence="4" type="ORF">DILT_LOCUS6237</name>
</gene>
<dbReference type="PROSITE" id="PS00062">
    <property type="entry name" value="ALDOKETO_REDUCTASE_2"/>
    <property type="match status" value="1"/>
</dbReference>
<dbReference type="PROSITE" id="PS00798">
    <property type="entry name" value="ALDOKETO_REDUCTASE_1"/>
    <property type="match status" value="1"/>
</dbReference>
<dbReference type="PRINTS" id="PR00069">
    <property type="entry name" value="ALDKETRDTASE"/>
</dbReference>
<dbReference type="InterPro" id="IPR018170">
    <property type="entry name" value="Aldo/ket_reductase_CS"/>
</dbReference>
<dbReference type="OrthoDB" id="416253at2759"/>
<organism evidence="4 5">
    <name type="scientific">Dibothriocephalus latus</name>
    <name type="common">Fish tapeworm</name>
    <name type="synonym">Diphyllobothrium latum</name>
    <dbReference type="NCBI Taxonomy" id="60516"/>
    <lineage>
        <taxon>Eukaryota</taxon>
        <taxon>Metazoa</taxon>
        <taxon>Spiralia</taxon>
        <taxon>Lophotrochozoa</taxon>
        <taxon>Platyhelminthes</taxon>
        <taxon>Cestoda</taxon>
        <taxon>Eucestoda</taxon>
        <taxon>Diphyllobothriidea</taxon>
        <taxon>Diphyllobothriidae</taxon>
        <taxon>Dibothriocephalus</taxon>
    </lineage>
</organism>
<accession>A0A3P7NXT5</accession>
<dbReference type="InterPro" id="IPR036812">
    <property type="entry name" value="NAD(P)_OxRdtase_dom_sf"/>
</dbReference>
<evidence type="ECO:0000256" key="1">
    <source>
        <dbReference type="PIRSR" id="PIRSR000097-1"/>
    </source>
</evidence>
<dbReference type="PIRSF" id="PIRSF000097">
    <property type="entry name" value="AKR"/>
    <property type="match status" value="1"/>
</dbReference>
<reference evidence="4 5" key="1">
    <citation type="submission" date="2018-11" db="EMBL/GenBank/DDBJ databases">
        <authorList>
            <consortium name="Pathogen Informatics"/>
        </authorList>
    </citation>
    <scope>NUCLEOTIDE SEQUENCE [LARGE SCALE GENOMIC DNA]</scope>
</reference>
<dbReference type="SUPFAM" id="SSF51430">
    <property type="entry name" value="NAD(P)-linked oxidoreductase"/>
    <property type="match status" value="1"/>
</dbReference>
<dbReference type="Pfam" id="PF00248">
    <property type="entry name" value="Aldo_ket_red"/>
    <property type="match status" value="1"/>
</dbReference>
<protein>
    <recommendedName>
        <fullName evidence="3">NADP-dependent oxidoreductase domain-containing protein</fullName>
    </recommendedName>
</protein>
<sequence>MASQQTFLTLNSGNKIPQLGFGTMLSIPHEVERPIVWAIEAGYRHIDCAHVYQNEIEVGNALKKKFEDGTVKREDMFITSKVLSGCGLTELTIVVERFTSPEGCAPSLYGKFAKVETQLPGPVSRSHASVKEGMQFSEFDMNNIEFDNTPLEETWKGMEELVERGLVRSIGVSNFNKAQIDRILASCSIPPAVNQIEVSVNWPNQKLIRYCQSKGIHITGYSPFGVPGIMQ</sequence>
<feature type="active site" description="Proton donor" evidence="1">
    <location>
        <position position="52"/>
    </location>
</feature>
<evidence type="ECO:0000313" key="4">
    <source>
        <dbReference type="EMBL" id="VDN10406.1"/>
    </source>
</evidence>
<dbReference type="PANTHER" id="PTHR11732">
    <property type="entry name" value="ALDO/KETO REDUCTASE"/>
    <property type="match status" value="1"/>
</dbReference>
<dbReference type="AlphaFoldDB" id="A0A3P7NXT5"/>
<keyword evidence="5" id="KW-1185">Reference proteome</keyword>
<proteinExistence type="predicted"/>
<dbReference type="Gene3D" id="3.20.20.100">
    <property type="entry name" value="NADP-dependent oxidoreductase domain"/>
    <property type="match status" value="1"/>
</dbReference>
<feature type="domain" description="NADP-dependent oxidoreductase" evidence="3">
    <location>
        <begin position="19"/>
        <end position="225"/>
    </location>
</feature>
<evidence type="ECO:0000259" key="3">
    <source>
        <dbReference type="Pfam" id="PF00248"/>
    </source>
</evidence>
<name>A0A3P7NXT5_DIBLA</name>
<evidence type="ECO:0000313" key="5">
    <source>
        <dbReference type="Proteomes" id="UP000281553"/>
    </source>
</evidence>
<evidence type="ECO:0000256" key="2">
    <source>
        <dbReference type="PIRSR" id="PIRSR000097-3"/>
    </source>
</evidence>